<dbReference type="SMART" id="SM00848">
    <property type="entry name" value="Inhibitor_I29"/>
    <property type="match status" value="2"/>
</dbReference>
<dbReference type="PANTHER" id="PTHR12411">
    <property type="entry name" value="CYSTEINE PROTEASE FAMILY C1-RELATED"/>
    <property type="match status" value="1"/>
</dbReference>
<dbReference type="InterPro" id="IPR039417">
    <property type="entry name" value="Peptidase_C1A_papain-like"/>
</dbReference>
<feature type="region of interest" description="Disordered" evidence="2">
    <location>
        <begin position="657"/>
        <end position="688"/>
    </location>
</feature>
<dbReference type="EMBL" id="HBEW01006950">
    <property type="protein sequence ID" value="CAD8586299.1"/>
    <property type="molecule type" value="Transcribed_RNA"/>
</dbReference>
<dbReference type="Pfam" id="PF00112">
    <property type="entry name" value="Peptidase_C1"/>
    <property type="match status" value="1"/>
</dbReference>
<feature type="domain" description="Cathepsin propeptide inhibitor" evidence="5">
    <location>
        <begin position="199"/>
        <end position="261"/>
    </location>
</feature>
<dbReference type="InterPro" id="IPR013128">
    <property type="entry name" value="Peptidase_C1A"/>
</dbReference>
<feature type="transmembrane region" description="Helical" evidence="3">
    <location>
        <begin position="624"/>
        <end position="646"/>
    </location>
</feature>
<evidence type="ECO:0000259" key="4">
    <source>
        <dbReference type="SMART" id="SM00645"/>
    </source>
</evidence>
<evidence type="ECO:0000256" key="1">
    <source>
        <dbReference type="ARBA" id="ARBA00008455"/>
    </source>
</evidence>
<keyword evidence="3" id="KW-0812">Transmembrane</keyword>
<dbReference type="PRINTS" id="PR00705">
    <property type="entry name" value="PAPAIN"/>
</dbReference>
<evidence type="ECO:0000256" key="2">
    <source>
        <dbReference type="SAM" id="MobiDB-lite"/>
    </source>
</evidence>
<feature type="domain" description="Peptidase C1A papain C-terminal" evidence="4">
    <location>
        <begin position="344"/>
        <end position="570"/>
    </location>
</feature>
<dbReference type="SMART" id="SM00645">
    <property type="entry name" value="Pept_C1"/>
    <property type="match status" value="1"/>
</dbReference>
<dbReference type="GO" id="GO:0006508">
    <property type="term" value="P:proteolysis"/>
    <property type="evidence" value="ECO:0007669"/>
    <property type="project" value="InterPro"/>
</dbReference>
<dbReference type="Gene3D" id="1.10.287.2250">
    <property type="match status" value="2"/>
</dbReference>
<keyword evidence="3" id="KW-0472">Membrane</keyword>
<evidence type="ECO:0008006" key="7">
    <source>
        <dbReference type="Google" id="ProtNLM"/>
    </source>
</evidence>
<name>A0A6U0BZK2_9CHLO</name>
<dbReference type="SUPFAM" id="SSF54001">
    <property type="entry name" value="Cysteine proteinases"/>
    <property type="match status" value="2"/>
</dbReference>
<keyword evidence="3" id="KW-1133">Transmembrane helix</keyword>
<organism evidence="6">
    <name type="scientific">Ostreococcus mediterraneus</name>
    <dbReference type="NCBI Taxonomy" id="1486918"/>
    <lineage>
        <taxon>Eukaryota</taxon>
        <taxon>Viridiplantae</taxon>
        <taxon>Chlorophyta</taxon>
        <taxon>Mamiellophyceae</taxon>
        <taxon>Mamiellales</taxon>
        <taxon>Bathycoccaceae</taxon>
        <taxon>Ostreococcus</taxon>
    </lineage>
</organism>
<evidence type="ECO:0000259" key="5">
    <source>
        <dbReference type="SMART" id="SM00848"/>
    </source>
</evidence>
<feature type="region of interest" description="Disordered" evidence="2">
    <location>
        <begin position="310"/>
        <end position="330"/>
    </location>
</feature>
<dbReference type="InterPro" id="IPR038765">
    <property type="entry name" value="Papain-like_cys_pep_sf"/>
</dbReference>
<dbReference type="Gene3D" id="3.90.70.10">
    <property type="entry name" value="Cysteine proteinases"/>
    <property type="match status" value="1"/>
</dbReference>
<sequence length="688" mass="74415">MPRASMALSSDGDGDARSDARVLAEREWNPSSSTSPHGERFMAWLAKNPERAAKYCGNAANMPCAESARREKIFEANIARVDAHNAKVPPGGMRMGVGKFADLTEEEFTHRHVQYGGRKTHLPRGERAFEAAALGAARDSVDGGEKRRTRVGDVQVSRDVLDASAAASLPVIDAKPAARGDGDDTETATTTKVDLDLRFKNFVQRYGKQKQYCPTEAYPCAEAYRRQEVFLSNLADIEETNSRGGMQKRVTRFADLESEEFAREHATYANITTVGTKDAVSAAHSDPGKTYLLPTLGDLSANAKNQAAAASRRTAKPLMRAPKRASSSDLGDDETTFNYIEKGFPRAFDWRTKIDIGPIYSQGMCSGCWAFTTAQVIGDSTAIATGKRNSVSPYHLLSCDNLDSECSTGNMATAYAWINVQDKGVLTAADFPEGSSCDVSKSPDTTGVKIDGYCEIAPLEGVSTSVNLMTALQQQTVAVGLNVKPLQLYGGGIVRLEDCPPASDDPLLAINHAAVLVGWGYDVPSKQPYWIMKNSYDDDWGEDGYAKLSMEIGEGGYGTCGLYTEQNYPLTDGKSCALGSSKKWSVKRGQDVYLEPDDVLVLPNGKGLISPFKFSLFGFDLTEILQIASMFCFSLCFVLVLVELYFCLFPELEHGGEDGEDDSNGGEAPSVGSALLKNAEEGYGTTGK</sequence>
<feature type="region of interest" description="Disordered" evidence="2">
    <location>
        <begin position="1"/>
        <end position="39"/>
    </location>
</feature>
<reference evidence="6" key="1">
    <citation type="submission" date="2021-01" db="EMBL/GenBank/DDBJ databases">
        <authorList>
            <person name="Corre E."/>
            <person name="Pelletier E."/>
            <person name="Niang G."/>
            <person name="Scheremetjew M."/>
            <person name="Finn R."/>
            <person name="Kale V."/>
            <person name="Holt S."/>
            <person name="Cochrane G."/>
            <person name="Meng A."/>
            <person name="Brown T."/>
            <person name="Cohen L."/>
        </authorList>
    </citation>
    <scope>NUCLEOTIDE SEQUENCE</scope>
    <source>
        <strain evidence="6">Clade-D-RCC2572</strain>
    </source>
</reference>
<dbReference type="AlphaFoldDB" id="A0A6U0BZK2"/>
<dbReference type="InterPro" id="IPR000668">
    <property type="entry name" value="Peptidase_C1A_C"/>
</dbReference>
<proteinExistence type="inferred from homology"/>
<gene>
    <name evidence="6" type="ORF">OMED0929_LOCUS5875</name>
</gene>
<feature type="compositionally biased region" description="Basic and acidic residues" evidence="2">
    <location>
        <begin position="14"/>
        <end position="28"/>
    </location>
</feature>
<feature type="domain" description="Cathepsin propeptide inhibitor" evidence="5">
    <location>
        <begin position="41"/>
        <end position="108"/>
    </location>
</feature>
<dbReference type="GO" id="GO:0008234">
    <property type="term" value="F:cysteine-type peptidase activity"/>
    <property type="evidence" value="ECO:0007669"/>
    <property type="project" value="InterPro"/>
</dbReference>
<accession>A0A6U0BZK2</accession>
<evidence type="ECO:0000313" key="6">
    <source>
        <dbReference type="EMBL" id="CAD8586299.1"/>
    </source>
</evidence>
<comment type="similarity">
    <text evidence="1">Belongs to the peptidase C1 family.</text>
</comment>
<evidence type="ECO:0000256" key="3">
    <source>
        <dbReference type="SAM" id="Phobius"/>
    </source>
</evidence>
<dbReference type="Pfam" id="PF08246">
    <property type="entry name" value="Inhibitor_I29"/>
    <property type="match status" value="2"/>
</dbReference>
<protein>
    <recommendedName>
        <fullName evidence="7">Peptidase C1A papain C-terminal domain-containing protein</fullName>
    </recommendedName>
</protein>
<dbReference type="InterPro" id="IPR013201">
    <property type="entry name" value="Prot_inhib_I29"/>
</dbReference>
<dbReference type="CDD" id="cd02248">
    <property type="entry name" value="Peptidase_C1A"/>
    <property type="match status" value="1"/>
</dbReference>